<dbReference type="VEuPathDB" id="VectorBase:ASIC014424"/>
<feature type="region of interest" description="Disordered" evidence="6">
    <location>
        <begin position="169"/>
        <end position="204"/>
    </location>
</feature>
<dbReference type="VEuPathDB" id="VectorBase:ASIS006320"/>
<dbReference type="Proteomes" id="UP000030765">
    <property type="component" value="Unassembled WGS sequence"/>
</dbReference>
<dbReference type="SMART" id="SM00355">
    <property type="entry name" value="ZnF_C2H2"/>
    <property type="match status" value="5"/>
</dbReference>
<keyword evidence="2" id="KW-0677">Repeat</keyword>
<reference evidence="8 10" key="1">
    <citation type="journal article" date="2014" name="BMC Genomics">
        <title>Genome sequence of Anopheles sinensis provides insight into genetics basis of mosquito competence for malaria parasites.</title>
        <authorList>
            <person name="Zhou D."/>
            <person name="Zhang D."/>
            <person name="Ding G."/>
            <person name="Shi L."/>
            <person name="Hou Q."/>
            <person name="Ye Y."/>
            <person name="Xu Y."/>
            <person name="Zhou H."/>
            <person name="Xiong C."/>
            <person name="Li S."/>
            <person name="Yu J."/>
            <person name="Hong S."/>
            <person name="Yu X."/>
            <person name="Zou P."/>
            <person name="Chen C."/>
            <person name="Chang X."/>
            <person name="Wang W."/>
            <person name="Lv Y."/>
            <person name="Sun Y."/>
            <person name="Ma L."/>
            <person name="Shen B."/>
            <person name="Zhu C."/>
        </authorList>
    </citation>
    <scope>NUCLEOTIDE SEQUENCE [LARGE SCALE GENOMIC DNA]</scope>
</reference>
<evidence type="ECO:0000259" key="7">
    <source>
        <dbReference type="PROSITE" id="PS50157"/>
    </source>
</evidence>
<dbReference type="Pfam" id="PF00096">
    <property type="entry name" value="zf-C2H2"/>
    <property type="match status" value="1"/>
</dbReference>
<dbReference type="InterPro" id="IPR013087">
    <property type="entry name" value="Znf_C2H2_type"/>
</dbReference>
<keyword evidence="4" id="KW-0862">Zinc</keyword>
<gene>
    <name evidence="8" type="ORF">ZHAS_00014424</name>
</gene>
<keyword evidence="1" id="KW-0479">Metal-binding</keyword>
<feature type="domain" description="C2H2-type" evidence="7">
    <location>
        <begin position="246"/>
        <end position="273"/>
    </location>
</feature>
<feature type="compositionally biased region" description="Low complexity" evidence="6">
    <location>
        <begin position="181"/>
        <end position="199"/>
    </location>
</feature>
<dbReference type="SUPFAM" id="SSF57667">
    <property type="entry name" value="beta-beta-alpha zinc fingers"/>
    <property type="match status" value="2"/>
</dbReference>
<feature type="domain" description="C2H2-type" evidence="7">
    <location>
        <begin position="56"/>
        <end position="83"/>
    </location>
</feature>
<protein>
    <submittedName>
        <fullName evidence="8">AGAP008134-PA-like protein</fullName>
    </submittedName>
</protein>
<dbReference type="AlphaFoldDB" id="A0A084W881"/>
<dbReference type="OrthoDB" id="7760873at2759"/>
<evidence type="ECO:0000313" key="9">
    <source>
        <dbReference type="EnsemblMetazoa" id="ASIC014424-PA"/>
    </source>
</evidence>
<reference evidence="9" key="2">
    <citation type="submission" date="2020-05" db="UniProtKB">
        <authorList>
            <consortium name="EnsemblMetazoa"/>
        </authorList>
    </citation>
    <scope>IDENTIFICATION</scope>
</reference>
<feature type="domain" description="C2H2-type" evidence="7">
    <location>
        <begin position="272"/>
        <end position="302"/>
    </location>
</feature>
<dbReference type="PROSITE" id="PS50157">
    <property type="entry name" value="ZINC_FINGER_C2H2_2"/>
    <property type="match status" value="4"/>
</dbReference>
<organism evidence="8">
    <name type="scientific">Anopheles sinensis</name>
    <name type="common">Mosquito</name>
    <dbReference type="NCBI Taxonomy" id="74873"/>
    <lineage>
        <taxon>Eukaryota</taxon>
        <taxon>Metazoa</taxon>
        <taxon>Ecdysozoa</taxon>
        <taxon>Arthropoda</taxon>
        <taxon>Hexapoda</taxon>
        <taxon>Insecta</taxon>
        <taxon>Pterygota</taxon>
        <taxon>Neoptera</taxon>
        <taxon>Endopterygota</taxon>
        <taxon>Diptera</taxon>
        <taxon>Nematocera</taxon>
        <taxon>Culicoidea</taxon>
        <taxon>Culicidae</taxon>
        <taxon>Anophelinae</taxon>
        <taxon>Anopheles</taxon>
    </lineage>
</organism>
<dbReference type="STRING" id="74873.A0A084W881"/>
<evidence type="ECO:0000256" key="3">
    <source>
        <dbReference type="ARBA" id="ARBA00022771"/>
    </source>
</evidence>
<evidence type="ECO:0000256" key="5">
    <source>
        <dbReference type="PROSITE-ProRule" id="PRU00042"/>
    </source>
</evidence>
<dbReference type="InterPro" id="IPR036236">
    <property type="entry name" value="Znf_C2H2_sf"/>
</dbReference>
<proteinExistence type="predicted"/>
<name>A0A084W881_ANOSI</name>
<dbReference type="PANTHER" id="PTHR24379">
    <property type="entry name" value="KRAB AND ZINC FINGER DOMAIN-CONTAINING"/>
    <property type="match status" value="1"/>
</dbReference>
<dbReference type="EMBL" id="ATLV01021385">
    <property type="status" value="NOT_ANNOTATED_CDS"/>
    <property type="molecule type" value="Genomic_DNA"/>
</dbReference>
<dbReference type="EMBL" id="KE525317">
    <property type="protein sequence ID" value="KFB46425.1"/>
    <property type="molecule type" value="Genomic_DNA"/>
</dbReference>
<sequence length="453" mass="50447">MATAVSDCSVPYNPANETRPSNAEDFPNFRDFQIVKMVKHFLVITDGSKQQLRLGFKCRTCGQTFNKTMQLLGHIRLHFEDEHTCRNCGKYFFDPNKLQIHVKAKHTVATVVKCQLGCDSFQTPSYKSMQMHYERYHCVKIRMRELRKMDDAIRNGGTVMTQLVSLKPKRKRVHTPLEVRGPPSSGEESQESAEAAGTGDSTSEPMELVAVLNQADEEDDVEEEIEQHEALINFEQPEDERVYDDMQCCVCGAIFGNELQLEMHENSHTTPFECSFCSMAFRELAEIRVHYQHKHQDAGKTPHAQLAAVNPYQQTTAATLTPIQQNTQIAWPITATPITTNQHHLQQAQQILPPVQNQIEIIPLHSGPPAGTSTAGSPHGIITTIAPQHQHMQQVHHAQPQQTTLAPIHISLKDASGNVISGGPAGGGAAGEQKYIQSSFIVTDASLLTPYIE</sequence>
<dbReference type="PROSITE" id="PS00028">
    <property type="entry name" value="ZINC_FINGER_C2H2_1"/>
    <property type="match status" value="4"/>
</dbReference>
<evidence type="ECO:0000256" key="2">
    <source>
        <dbReference type="ARBA" id="ARBA00022737"/>
    </source>
</evidence>
<dbReference type="GO" id="GO:0008270">
    <property type="term" value="F:zinc ion binding"/>
    <property type="evidence" value="ECO:0007669"/>
    <property type="project" value="UniProtKB-KW"/>
</dbReference>
<evidence type="ECO:0000256" key="4">
    <source>
        <dbReference type="ARBA" id="ARBA00022833"/>
    </source>
</evidence>
<keyword evidence="10" id="KW-1185">Reference proteome</keyword>
<evidence type="ECO:0000256" key="1">
    <source>
        <dbReference type="ARBA" id="ARBA00022723"/>
    </source>
</evidence>
<evidence type="ECO:0000313" key="8">
    <source>
        <dbReference type="EMBL" id="KFB46425.1"/>
    </source>
</evidence>
<dbReference type="Gene3D" id="3.30.160.60">
    <property type="entry name" value="Classic Zinc Finger"/>
    <property type="match status" value="2"/>
</dbReference>
<feature type="domain" description="C2H2-type" evidence="7">
    <location>
        <begin position="83"/>
        <end position="107"/>
    </location>
</feature>
<dbReference type="EnsemblMetazoa" id="ASIC014424-RA">
    <property type="protein sequence ID" value="ASIC014424-PA"/>
    <property type="gene ID" value="ASIC014424"/>
</dbReference>
<dbReference type="PANTHER" id="PTHR24379:SF121">
    <property type="entry name" value="C2H2-TYPE DOMAIN-CONTAINING PROTEIN"/>
    <property type="match status" value="1"/>
</dbReference>
<accession>A0A084W881</accession>
<evidence type="ECO:0000313" key="10">
    <source>
        <dbReference type="Proteomes" id="UP000030765"/>
    </source>
</evidence>
<evidence type="ECO:0000256" key="6">
    <source>
        <dbReference type="SAM" id="MobiDB-lite"/>
    </source>
</evidence>
<keyword evidence="3 5" id="KW-0863">Zinc-finger</keyword>